<sequence length="213" mass="23656">EKLEDFPWANPFGTPELKQFDAACDATKTFPAAEFQLHDLSTPEPLGLLPYNEVLKGFFGGRPYPGAWSGIDAHGYERILLKMEYAQVPRKVREWIEEQERTEGPGKGLFAVFDTPGKAETVESLADLVGYDLRSLDGKRVVIFAPGAVYENLPLWVAEDSECEDALSDLTSYSPKPVDGGVVGWTTNYPAPARKQGQREMKFTLKAQVLKAK</sequence>
<dbReference type="RefSeq" id="XP_040771881.1">
    <property type="nucleotide sequence ID" value="XM_040915621.1"/>
</dbReference>
<evidence type="ECO:0000313" key="2">
    <source>
        <dbReference type="Proteomes" id="UP000803844"/>
    </source>
</evidence>
<dbReference type="AlphaFoldDB" id="A0A9P4XUA8"/>
<protein>
    <submittedName>
        <fullName evidence="1">Uncharacterized protein</fullName>
    </submittedName>
</protein>
<proteinExistence type="predicted"/>
<accession>A0A9P4XUA8</accession>
<name>A0A9P4XUA8_CRYP1</name>
<organism evidence="1 2">
    <name type="scientific">Cryphonectria parasitica (strain ATCC 38755 / EP155)</name>
    <dbReference type="NCBI Taxonomy" id="660469"/>
    <lineage>
        <taxon>Eukaryota</taxon>
        <taxon>Fungi</taxon>
        <taxon>Dikarya</taxon>
        <taxon>Ascomycota</taxon>
        <taxon>Pezizomycotina</taxon>
        <taxon>Sordariomycetes</taxon>
        <taxon>Sordariomycetidae</taxon>
        <taxon>Diaporthales</taxon>
        <taxon>Cryphonectriaceae</taxon>
        <taxon>Cryphonectria-Endothia species complex</taxon>
        <taxon>Cryphonectria</taxon>
    </lineage>
</organism>
<gene>
    <name evidence="1" type="ORF">M406DRAFT_222572</name>
</gene>
<comment type="caution">
    <text evidence="1">The sequence shown here is derived from an EMBL/GenBank/DDBJ whole genome shotgun (WGS) entry which is preliminary data.</text>
</comment>
<dbReference type="Proteomes" id="UP000803844">
    <property type="component" value="Unassembled WGS sequence"/>
</dbReference>
<dbReference type="OrthoDB" id="4359806at2759"/>
<feature type="non-terminal residue" evidence="1">
    <location>
        <position position="1"/>
    </location>
</feature>
<dbReference type="EMBL" id="MU032352">
    <property type="protein sequence ID" value="KAF3760902.1"/>
    <property type="molecule type" value="Genomic_DNA"/>
</dbReference>
<dbReference type="GeneID" id="63832750"/>
<reference evidence="1" key="1">
    <citation type="journal article" date="2020" name="Phytopathology">
        <title>Genome sequence of the chestnut blight fungus Cryphonectria parasitica EP155: A fundamental resource for an archetypical invasive plant pathogen.</title>
        <authorList>
            <person name="Crouch J.A."/>
            <person name="Dawe A."/>
            <person name="Aerts A."/>
            <person name="Barry K."/>
            <person name="Churchill A.C.L."/>
            <person name="Grimwood J."/>
            <person name="Hillman B."/>
            <person name="Milgroom M.G."/>
            <person name="Pangilinan J."/>
            <person name="Smith M."/>
            <person name="Salamov A."/>
            <person name="Schmutz J."/>
            <person name="Yadav J."/>
            <person name="Grigoriev I.V."/>
            <person name="Nuss D."/>
        </authorList>
    </citation>
    <scope>NUCLEOTIDE SEQUENCE</scope>
    <source>
        <strain evidence="1">EP155</strain>
    </source>
</reference>
<evidence type="ECO:0000313" key="1">
    <source>
        <dbReference type="EMBL" id="KAF3760902.1"/>
    </source>
</evidence>
<keyword evidence="2" id="KW-1185">Reference proteome</keyword>
<feature type="non-terminal residue" evidence="1">
    <location>
        <position position="213"/>
    </location>
</feature>